<dbReference type="GO" id="GO:0016020">
    <property type="term" value="C:membrane"/>
    <property type="evidence" value="ECO:0007669"/>
    <property type="project" value="UniProtKB-SubCell"/>
</dbReference>
<comment type="caution">
    <text evidence="7">The sequence shown here is derived from an EMBL/GenBank/DDBJ whole genome shotgun (WGS) entry which is preliminary data.</text>
</comment>
<proteinExistence type="predicted"/>
<evidence type="ECO:0000313" key="7">
    <source>
        <dbReference type="EMBL" id="MCW6512945.1"/>
    </source>
</evidence>
<evidence type="ECO:0000256" key="6">
    <source>
        <dbReference type="SAM" id="Phobius"/>
    </source>
</evidence>
<gene>
    <name evidence="7" type="ORF">M8523_34310</name>
</gene>
<evidence type="ECO:0000256" key="1">
    <source>
        <dbReference type="ARBA" id="ARBA00004141"/>
    </source>
</evidence>
<dbReference type="AlphaFoldDB" id="A0AA41Z528"/>
<keyword evidence="8" id="KW-1185">Reference proteome</keyword>
<evidence type="ECO:0000256" key="3">
    <source>
        <dbReference type="ARBA" id="ARBA00022692"/>
    </source>
</evidence>
<comment type="subcellular location">
    <subcellularLocation>
        <location evidence="1">Membrane</location>
        <topology evidence="1">Multi-pass membrane protein</topology>
    </subcellularLocation>
</comment>
<dbReference type="Proteomes" id="UP001165667">
    <property type="component" value="Unassembled WGS sequence"/>
</dbReference>
<dbReference type="EMBL" id="JAMOIM010000077">
    <property type="protein sequence ID" value="MCW6512945.1"/>
    <property type="molecule type" value="Genomic_DNA"/>
</dbReference>
<reference evidence="7" key="1">
    <citation type="submission" date="2022-05" db="EMBL/GenBank/DDBJ databases">
        <authorList>
            <person name="Pankratov T."/>
        </authorList>
    </citation>
    <scope>NUCLEOTIDE SEQUENCE</scope>
    <source>
        <strain evidence="7">BP6-180914</strain>
    </source>
</reference>
<sequence>MSSTATLSGLALSPGGVVTMVGMFVVGRLGFIQPKYLIAAGALVVAPAMHDLTRIDADLDFGFFAWSRVYVAIGLPLLFIPVTTSSYIGLPPGKTDEASALINVARNFGGSIGVSLAQTVLARREQFHRSRLSEHVGAWNPIY</sequence>
<dbReference type="PANTHER" id="PTHR42718">
    <property type="entry name" value="MAJOR FACILITATOR SUPERFAMILY MULTIDRUG TRANSPORTER MFSC"/>
    <property type="match status" value="1"/>
</dbReference>
<evidence type="ECO:0000256" key="5">
    <source>
        <dbReference type="ARBA" id="ARBA00023136"/>
    </source>
</evidence>
<keyword evidence="5 6" id="KW-0472">Membrane</keyword>
<feature type="transmembrane region" description="Helical" evidence="6">
    <location>
        <begin position="61"/>
        <end position="80"/>
    </location>
</feature>
<dbReference type="InterPro" id="IPR036259">
    <property type="entry name" value="MFS_trans_sf"/>
</dbReference>
<dbReference type="RefSeq" id="WP_282589322.1">
    <property type="nucleotide sequence ID" value="NZ_JAMOIM010000077.1"/>
</dbReference>
<evidence type="ECO:0000256" key="4">
    <source>
        <dbReference type="ARBA" id="ARBA00022989"/>
    </source>
</evidence>
<organism evidence="7 8">
    <name type="scientific">Lichenifustis flavocetrariae</name>
    <dbReference type="NCBI Taxonomy" id="2949735"/>
    <lineage>
        <taxon>Bacteria</taxon>
        <taxon>Pseudomonadati</taxon>
        <taxon>Pseudomonadota</taxon>
        <taxon>Alphaproteobacteria</taxon>
        <taxon>Hyphomicrobiales</taxon>
        <taxon>Lichenihabitantaceae</taxon>
        <taxon>Lichenifustis</taxon>
    </lineage>
</organism>
<accession>A0AA41Z528</accession>
<feature type="transmembrane region" description="Helical" evidence="6">
    <location>
        <begin position="7"/>
        <end position="26"/>
    </location>
</feature>
<keyword evidence="4 6" id="KW-1133">Transmembrane helix</keyword>
<name>A0AA41Z528_9HYPH</name>
<protein>
    <submittedName>
        <fullName evidence="7">Uncharacterized protein</fullName>
    </submittedName>
</protein>
<keyword evidence="3 6" id="KW-0812">Transmembrane</keyword>
<evidence type="ECO:0000256" key="2">
    <source>
        <dbReference type="ARBA" id="ARBA00022448"/>
    </source>
</evidence>
<dbReference type="Gene3D" id="1.20.1250.20">
    <property type="entry name" value="MFS general substrate transporter like domains"/>
    <property type="match status" value="1"/>
</dbReference>
<keyword evidence="2" id="KW-0813">Transport</keyword>
<dbReference type="PANTHER" id="PTHR42718:SF9">
    <property type="entry name" value="MAJOR FACILITATOR SUPERFAMILY MULTIDRUG TRANSPORTER MFSC"/>
    <property type="match status" value="1"/>
</dbReference>
<dbReference type="SUPFAM" id="SSF103473">
    <property type="entry name" value="MFS general substrate transporter"/>
    <property type="match status" value="1"/>
</dbReference>
<evidence type="ECO:0000313" key="8">
    <source>
        <dbReference type="Proteomes" id="UP001165667"/>
    </source>
</evidence>